<evidence type="ECO:0000313" key="2">
    <source>
        <dbReference type="EMBL" id="KUJ13832.1"/>
    </source>
</evidence>
<dbReference type="AlphaFoldDB" id="A0A194X1W5"/>
<keyword evidence="1" id="KW-0472">Membrane</keyword>
<evidence type="ECO:0000256" key="1">
    <source>
        <dbReference type="SAM" id="Phobius"/>
    </source>
</evidence>
<organism evidence="2 3">
    <name type="scientific">Mollisia scopiformis</name>
    <name type="common">Conifer needle endophyte fungus</name>
    <name type="synonym">Phialocephala scopiformis</name>
    <dbReference type="NCBI Taxonomy" id="149040"/>
    <lineage>
        <taxon>Eukaryota</taxon>
        <taxon>Fungi</taxon>
        <taxon>Dikarya</taxon>
        <taxon>Ascomycota</taxon>
        <taxon>Pezizomycotina</taxon>
        <taxon>Leotiomycetes</taxon>
        <taxon>Helotiales</taxon>
        <taxon>Mollisiaceae</taxon>
        <taxon>Mollisia</taxon>
    </lineage>
</organism>
<evidence type="ECO:0000313" key="3">
    <source>
        <dbReference type="Proteomes" id="UP000070700"/>
    </source>
</evidence>
<dbReference type="KEGG" id="psco:LY89DRAFT_736828"/>
<gene>
    <name evidence="2" type="ORF">LY89DRAFT_736828</name>
</gene>
<dbReference type="OrthoDB" id="9451547at2759"/>
<accession>A0A194X1W5</accession>
<dbReference type="GeneID" id="28829902"/>
<proteinExistence type="predicted"/>
<keyword evidence="1" id="KW-1133">Transmembrane helix</keyword>
<reference evidence="2 3" key="1">
    <citation type="submission" date="2015-10" db="EMBL/GenBank/DDBJ databases">
        <title>Full genome of DAOMC 229536 Phialocephala scopiformis, a fungal endophyte of spruce producing the potent anti-insectan compound rugulosin.</title>
        <authorList>
            <consortium name="DOE Joint Genome Institute"/>
            <person name="Walker A.K."/>
            <person name="Frasz S.L."/>
            <person name="Seifert K.A."/>
            <person name="Miller J.D."/>
            <person name="Mondo S.J."/>
            <person name="Labutti K."/>
            <person name="Lipzen A."/>
            <person name="Dockter R."/>
            <person name="Kennedy M."/>
            <person name="Grigoriev I.V."/>
            <person name="Spatafora J.W."/>
        </authorList>
    </citation>
    <scope>NUCLEOTIDE SEQUENCE [LARGE SCALE GENOMIC DNA]</scope>
    <source>
        <strain evidence="2 3">CBS 120377</strain>
    </source>
</reference>
<dbReference type="Proteomes" id="UP000070700">
    <property type="component" value="Unassembled WGS sequence"/>
</dbReference>
<feature type="transmembrane region" description="Helical" evidence="1">
    <location>
        <begin position="113"/>
        <end position="135"/>
    </location>
</feature>
<keyword evidence="3" id="KW-1185">Reference proteome</keyword>
<dbReference type="InParanoid" id="A0A194X1W5"/>
<dbReference type="EMBL" id="KQ947421">
    <property type="protein sequence ID" value="KUJ13832.1"/>
    <property type="molecule type" value="Genomic_DNA"/>
</dbReference>
<keyword evidence="1" id="KW-0812">Transmembrane</keyword>
<dbReference type="RefSeq" id="XP_018068187.1">
    <property type="nucleotide sequence ID" value="XM_018220176.1"/>
</dbReference>
<feature type="transmembrane region" description="Helical" evidence="1">
    <location>
        <begin position="64"/>
        <end position="83"/>
    </location>
</feature>
<dbReference type="PANTHER" id="PTHR35043">
    <property type="entry name" value="TRANSCRIPTION FACTOR DOMAIN-CONTAINING PROTEIN"/>
    <property type="match status" value="1"/>
</dbReference>
<sequence>MSLWSYTCRSYGPFKGPIQRLPNDMNPCLYNLYQRAYLGLNVIAFSTISFSEWYFKFPSRIEQMLWRIACATAESSLFIHAVAEAVGNRKRRQMKADYNYIEGYKLLFPKGVFLFWVPFVTYLAARVVIIGLAVMSLRDLPEGCYWTLPWSNFVPHVS</sequence>
<protein>
    <submittedName>
        <fullName evidence="2">Uncharacterized protein</fullName>
    </submittedName>
</protein>
<feature type="transmembrane region" description="Helical" evidence="1">
    <location>
        <begin position="36"/>
        <end position="55"/>
    </location>
</feature>
<dbReference type="PANTHER" id="PTHR35043:SF7">
    <property type="entry name" value="TRANSCRIPTION FACTOR DOMAIN-CONTAINING PROTEIN"/>
    <property type="match status" value="1"/>
</dbReference>
<name>A0A194X1W5_MOLSC</name>